<comment type="caution">
    <text evidence="5">The sequence shown here is derived from an EMBL/GenBank/DDBJ whole genome shotgun (WGS) entry which is preliminary data.</text>
</comment>
<dbReference type="CDD" id="cd06189">
    <property type="entry name" value="flavin_oxioreductase"/>
    <property type="match status" value="1"/>
</dbReference>
<feature type="domain" description="FAD-binding FR-type" evidence="4">
    <location>
        <begin position="14"/>
        <end position="114"/>
    </location>
</feature>
<dbReference type="InterPro" id="IPR017938">
    <property type="entry name" value="Riboflavin_synthase-like_b-brl"/>
</dbReference>
<dbReference type="EMBL" id="NSIT01000011">
    <property type="protein sequence ID" value="PJE80619.1"/>
    <property type="molecule type" value="Genomic_DNA"/>
</dbReference>
<accession>A0A2H9TBQ4</accession>
<dbReference type="InterPro" id="IPR001433">
    <property type="entry name" value="OxRdtase_FAD/NAD-bd"/>
</dbReference>
<dbReference type="GO" id="GO:0008218">
    <property type="term" value="P:bioluminescence"/>
    <property type="evidence" value="ECO:0007669"/>
    <property type="project" value="UniProtKB-KW"/>
</dbReference>
<name>A0A2H9TBQ4_9ZZZZ</name>
<keyword evidence="1 5" id="KW-0560">Oxidoreductase</keyword>
<evidence type="ECO:0000256" key="3">
    <source>
        <dbReference type="ARBA" id="ARBA00038177"/>
    </source>
</evidence>
<dbReference type="InterPro" id="IPR050415">
    <property type="entry name" value="MRET"/>
</dbReference>
<gene>
    <name evidence="5" type="primary">ascD_1</name>
    <name evidence="5" type="ORF">CI610_00401</name>
</gene>
<evidence type="ECO:0000256" key="1">
    <source>
        <dbReference type="ARBA" id="ARBA00023002"/>
    </source>
</evidence>
<dbReference type="Gene3D" id="3.40.50.80">
    <property type="entry name" value="Nucleotide-binding domain of ferredoxin-NADP reductase (FNR) module"/>
    <property type="match status" value="1"/>
</dbReference>
<evidence type="ECO:0000313" key="5">
    <source>
        <dbReference type="EMBL" id="PJE80619.1"/>
    </source>
</evidence>
<dbReference type="SUPFAM" id="SSF63380">
    <property type="entry name" value="Riboflavin synthase domain-like"/>
    <property type="match status" value="1"/>
</dbReference>
<dbReference type="Gene3D" id="2.40.30.10">
    <property type="entry name" value="Translation factors"/>
    <property type="match status" value="1"/>
</dbReference>
<proteinExistence type="inferred from homology"/>
<evidence type="ECO:0000256" key="2">
    <source>
        <dbReference type="ARBA" id="ARBA00023223"/>
    </source>
</evidence>
<dbReference type="InterPro" id="IPR017927">
    <property type="entry name" value="FAD-bd_FR_type"/>
</dbReference>
<dbReference type="PANTHER" id="PTHR47354">
    <property type="entry name" value="NADH OXIDOREDUCTASE HCR"/>
    <property type="match status" value="1"/>
</dbReference>
<dbReference type="PROSITE" id="PS51384">
    <property type="entry name" value="FAD_FR"/>
    <property type="match status" value="1"/>
</dbReference>
<dbReference type="PRINTS" id="PR00410">
    <property type="entry name" value="PHEHYDRXLASE"/>
</dbReference>
<dbReference type="Pfam" id="PF00175">
    <property type="entry name" value="NAD_binding_1"/>
    <property type="match status" value="1"/>
</dbReference>
<dbReference type="InterPro" id="IPR039261">
    <property type="entry name" value="FNR_nucleotide-bd"/>
</dbReference>
<dbReference type="EC" id="1.17.1.-" evidence="5"/>
<sequence>MDNAVNGRNDNRKPVTIACTVDDMQLLGSSVYRIQICCNEGSVPAYKAGQYLEVMLPDGSGCAFSIASAPETGQKMLELHVQYLPDRPSSQTLLDVFRHKNITVTMPKGRCCLDKVPHKPLLFIAAGTGFAQIKSMVEFRLRQEPVHPVHVYWGTRSPADFYCPNLPVQWVNQGVYYHPVVSHVEDDVQWSGRHGFLYEAVLSDRDRFGDADIYISGSPAMVYKTTDALVNAGFSESAIYSDVFDYAPR</sequence>
<dbReference type="AlphaFoldDB" id="A0A2H9TBQ4"/>
<dbReference type="PANTHER" id="PTHR47354:SF7">
    <property type="entry name" value="NAD(P)H-FLAVIN REDUCTASE"/>
    <property type="match status" value="1"/>
</dbReference>
<reference evidence="5" key="1">
    <citation type="journal article" date="2017" name="Appl. Environ. Microbiol.">
        <title>Molecular characterization of an Endozoicomonas-like organism causing infection in king scallop Pecten maximus L.</title>
        <authorList>
            <person name="Cano I."/>
            <person name="van Aerle R."/>
            <person name="Ross S."/>
            <person name="Verner-Jeffreys D.W."/>
            <person name="Paley R.K."/>
            <person name="Rimmer G."/>
            <person name="Ryder D."/>
            <person name="Hooper P."/>
            <person name="Stone D."/>
            <person name="Feist S.W."/>
        </authorList>
    </citation>
    <scope>NUCLEOTIDE SEQUENCE</scope>
</reference>
<dbReference type="SUPFAM" id="SSF52343">
    <property type="entry name" value="Ferredoxin reductase-like, C-terminal NADP-linked domain"/>
    <property type="match status" value="1"/>
</dbReference>
<evidence type="ECO:0000259" key="4">
    <source>
        <dbReference type="PROSITE" id="PS51384"/>
    </source>
</evidence>
<comment type="similarity">
    <text evidence="3">Belongs to the Fre/LuxG FAD/NAD(P) flavoprotein oxidoreductase family.</text>
</comment>
<dbReference type="GO" id="GO:0016491">
    <property type="term" value="F:oxidoreductase activity"/>
    <property type="evidence" value="ECO:0007669"/>
    <property type="project" value="UniProtKB-KW"/>
</dbReference>
<keyword evidence="2" id="KW-0455">Luminescence</keyword>
<organism evidence="5">
    <name type="scientific">invertebrate metagenome</name>
    <dbReference type="NCBI Taxonomy" id="1711999"/>
    <lineage>
        <taxon>unclassified sequences</taxon>
        <taxon>metagenomes</taxon>
        <taxon>organismal metagenomes</taxon>
    </lineage>
</organism>
<protein>
    <submittedName>
        <fullName evidence="5">CDP-6-deoxy-L-threo-D-glycero-4-hexulose-3-dehydrase reductase</fullName>
        <ecNumber evidence="5">1.17.1.-</ecNumber>
    </submittedName>
</protein>